<dbReference type="InterPro" id="IPR027329">
    <property type="entry name" value="TPX2_C"/>
</dbReference>
<name>A0A7S1X9W0_9CHLO</name>
<evidence type="ECO:0000256" key="1">
    <source>
        <dbReference type="ARBA" id="ARBA00004245"/>
    </source>
</evidence>
<evidence type="ECO:0000256" key="2">
    <source>
        <dbReference type="ARBA" id="ARBA00005885"/>
    </source>
</evidence>
<reference evidence="7" key="1">
    <citation type="submission" date="2021-01" db="EMBL/GenBank/DDBJ databases">
        <authorList>
            <person name="Corre E."/>
            <person name="Pelletier E."/>
            <person name="Niang G."/>
            <person name="Scheremetjew M."/>
            <person name="Finn R."/>
            <person name="Kale V."/>
            <person name="Holt S."/>
            <person name="Cochrane G."/>
            <person name="Meng A."/>
            <person name="Brown T."/>
            <person name="Cohen L."/>
        </authorList>
    </citation>
    <scope>NUCLEOTIDE SEQUENCE</scope>
    <source>
        <strain evidence="7">PLY429</strain>
    </source>
</reference>
<feature type="region of interest" description="Disordered" evidence="5">
    <location>
        <begin position="404"/>
        <end position="439"/>
    </location>
</feature>
<feature type="region of interest" description="Disordered" evidence="5">
    <location>
        <begin position="621"/>
        <end position="648"/>
    </location>
</feature>
<dbReference type="EMBL" id="HBGG01038593">
    <property type="protein sequence ID" value="CAD9219125.1"/>
    <property type="molecule type" value="Transcribed_RNA"/>
</dbReference>
<sequence>MVHVEGSPAGVDAARKRSTLVKVLKQSTIDNDIVADVADACEIKEYTILHLADSQLSVETLAQELYLTVEEAARVHAICVEEVARLGLTLLPDGELPSPIDEEDGDDEADVTEGVTDAATEDLAARFEQQVAMEREEAAFTPAEATTEADIVEKPVENGALDKHAVEAPTVEAAAPTTPIAGPGESDESASQEPTSYPTAVTPTPVKIDPEAEETPSSSTPPAPAPTPVTTNSSKAARPVSASPASRRGAAGKASAKPPASPMPVNMPRPMSAPPKHTPTANLPSYARPTAAAMKKVREEQAEATNMKARPGSASVNISSSLLRPTAASKAWSAGNSDKVRSRLTGSTSDLNASMHELHKGPTMPKPFNLRAGGSAKKTTMSTDELQVAKAKADMAALKDKRARAAKYASAPPKVRSGKEVPRTPTEFKPFALTSTSLHERAQTIRQMQLEEEARKEQEARRFRARPVLYNRQRTYTDVVSSVEERLAKSKKHTVATAPMLSSQQRSAVHKALEEEKRAREAESAVAAAAEATERSAAEEEEMKRMRRALQFHAQAMPDFSAPFKPDLTHAAAPTVAITPRFQTDQRASTHQTESSGESTLDSAVPIADNFNFFASTLRTAEPQKTSNKKNGAKGGKVVDVKVDVTAA</sequence>
<feature type="compositionally biased region" description="Low complexity" evidence="5">
    <location>
        <begin position="167"/>
        <end position="184"/>
    </location>
</feature>
<keyword evidence="4" id="KW-0206">Cytoskeleton</keyword>
<gene>
    <name evidence="7" type="ORF">TCHU04912_LOCUS19875</name>
</gene>
<evidence type="ECO:0000259" key="6">
    <source>
        <dbReference type="Pfam" id="PF06886"/>
    </source>
</evidence>
<feature type="region of interest" description="Disordered" evidence="5">
    <location>
        <begin position="490"/>
        <end position="524"/>
    </location>
</feature>
<protein>
    <recommendedName>
        <fullName evidence="6">TPX2 C-terminal domain-containing protein</fullName>
    </recommendedName>
</protein>
<dbReference type="AlphaFoldDB" id="A0A7S1X9W0"/>
<organism evidence="7">
    <name type="scientific">Tetraselmis chuii</name>
    <dbReference type="NCBI Taxonomy" id="63592"/>
    <lineage>
        <taxon>Eukaryota</taxon>
        <taxon>Viridiplantae</taxon>
        <taxon>Chlorophyta</taxon>
        <taxon>core chlorophytes</taxon>
        <taxon>Chlorodendrophyceae</taxon>
        <taxon>Chlorodendrales</taxon>
        <taxon>Chlorodendraceae</taxon>
        <taxon>Tetraselmis</taxon>
    </lineage>
</organism>
<feature type="compositionally biased region" description="Basic and acidic residues" evidence="5">
    <location>
        <begin position="637"/>
        <end position="648"/>
    </location>
</feature>
<comment type="subcellular location">
    <subcellularLocation>
        <location evidence="1">Cytoplasm</location>
        <location evidence="1">Cytoskeleton</location>
    </subcellularLocation>
</comment>
<feature type="compositionally biased region" description="Basic and acidic residues" evidence="5">
    <location>
        <begin position="511"/>
        <end position="523"/>
    </location>
</feature>
<evidence type="ECO:0000256" key="3">
    <source>
        <dbReference type="ARBA" id="ARBA00022490"/>
    </source>
</evidence>
<evidence type="ECO:0000256" key="5">
    <source>
        <dbReference type="SAM" id="MobiDB-lite"/>
    </source>
</evidence>
<feature type="compositionally biased region" description="Pro residues" evidence="5">
    <location>
        <begin position="259"/>
        <end position="277"/>
    </location>
</feature>
<evidence type="ECO:0000313" key="7">
    <source>
        <dbReference type="EMBL" id="CAD9219125.1"/>
    </source>
</evidence>
<feature type="compositionally biased region" description="Low complexity" evidence="5">
    <location>
        <begin position="233"/>
        <end position="258"/>
    </location>
</feature>
<proteinExistence type="inferred from homology"/>
<feature type="region of interest" description="Disordered" evidence="5">
    <location>
        <begin position="580"/>
        <end position="602"/>
    </location>
</feature>
<evidence type="ECO:0000256" key="4">
    <source>
        <dbReference type="ARBA" id="ARBA00023212"/>
    </source>
</evidence>
<feature type="region of interest" description="Disordered" evidence="5">
    <location>
        <begin position="167"/>
        <end position="385"/>
    </location>
</feature>
<comment type="similarity">
    <text evidence="2">Belongs to the TPX2 family.</text>
</comment>
<feature type="compositionally biased region" description="Polar residues" evidence="5">
    <location>
        <begin position="581"/>
        <end position="602"/>
    </location>
</feature>
<feature type="domain" description="TPX2 C-terminal" evidence="6">
    <location>
        <begin position="501"/>
        <end position="566"/>
    </location>
</feature>
<feature type="compositionally biased region" description="Polar residues" evidence="5">
    <location>
        <begin position="314"/>
        <end position="323"/>
    </location>
</feature>
<keyword evidence="3" id="KW-0963">Cytoplasm</keyword>
<feature type="compositionally biased region" description="Polar residues" evidence="5">
    <location>
        <begin position="191"/>
        <end position="202"/>
    </location>
</feature>
<feature type="compositionally biased region" description="Acidic residues" evidence="5">
    <location>
        <begin position="100"/>
        <end position="111"/>
    </location>
</feature>
<feature type="region of interest" description="Disordered" evidence="5">
    <location>
        <begin position="93"/>
        <end position="112"/>
    </location>
</feature>
<accession>A0A7S1X9W0</accession>
<dbReference type="GO" id="GO:0005856">
    <property type="term" value="C:cytoskeleton"/>
    <property type="evidence" value="ECO:0007669"/>
    <property type="project" value="UniProtKB-SubCell"/>
</dbReference>
<dbReference type="Pfam" id="PF06886">
    <property type="entry name" value="TPX2"/>
    <property type="match status" value="1"/>
</dbReference>